<evidence type="ECO:0000313" key="2">
    <source>
        <dbReference type="EMBL" id="VTJ89117.1"/>
    </source>
</evidence>
<proteinExistence type="predicted"/>
<feature type="region of interest" description="Disordered" evidence="1">
    <location>
        <begin position="1"/>
        <end position="70"/>
    </location>
</feature>
<organism evidence="2 3">
    <name type="scientific">Marmota monax</name>
    <name type="common">Woodchuck</name>
    <dbReference type="NCBI Taxonomy" id="9995"/>
    <lineage>
        <taxon>Eukaryota</taxon>
        <taxon>Metazoa</taxon>
        <taxon>Chordata</taxon>
        <taxon>Craniata</taxon>
        <taxon>Vertebrata</taxon>
        <taxon>Euteleostomi</taxon>
        <taxon>Mammalia</taxon>
        <taxon>Eutheria</taxon>
        <taxon>Euarchontoglires</taxon>
        <taxon>Glires</taxon>
        <taxon>Rodentia</taxon>
        <taxon>Sciuromorpha</taxon>
        <taxon>Sciuridae</taxon>
        <taxon>Xerinae</taxon>
        <taxon>Marmotini</taxon>
        <taxon>Marmota</taxon>
    </lineage>
</organism>
<feature type="compositionally biased region" description="Polar residues" evidence="1">
    <location>
        <begin position="1"/>
        <end position="18"/>
    </location>
</feature>
<accession>A0A5E4D4G2</accession>
<evidence type="ECO:0000313" key="3">
    <source>
        <dbReference type="Proteomes" id="UP000335636"/>
    </source>
</evidence>
<name>A0A5E4D4G2_MARMO</name>
<dbReference type="Proteomes" id="UP000335636">
    <property type="component" value="Unassembled WGS sequence"/>
</dbReference>
<protein>
    <submittedName>
        <fullName evidence="2">Uncharacterized protein</fullName>
    </submittedName>
</protein>
<reference evidence="2" key="1">
    <citation type="submission" date="2019-04" db="EMBL/GenBank/DDBJ databases">
        <authorList>
            <person name="Alioto T."/>
            <person name="Alioto T."/>
        </authorList>
    </citation>
    <scope>NUCLEOTIDE SEQUENCE [LARGE SCALE GENOMIC DNA]</scope>
</reference>
<sequence>PELTKVSSCMQHWTTPEGQCSDVAHPRTVTPMTEKGERGGKSHRHPSPWSGEGHEGSTLLTGTYTTTTTV</sequence>
<dbReference type="EMBL" id="CABDUW010003363">
    <property type="protein sequence ID" value="VTJ89117.1"/>
    <property type="molecule type" value="Genomic_DNA"/>
</dbReference>
<dbReference type="AlphaFoldDB" id="A0A5E4D4G2"/>
<feature type="non-terminal residue" evidence="2">
    <location>
        <position position="1"/>
    </location>
</feature>
<keyword evidence="3" id="KW-1185">Reference proteome</keyword>
<comment type="caution">
    <text evidence="2">The sequence shown here is derived from an EMBL/GenBank/DDBJ whole genome shotgun (WGS) entry which is preliminary data.</text>
</comment>
<feature type="compositionally biased region" description="Low complexity" evidence="1">
    <location>
        <begin position="58"/>
        <end position="70"/>
    </location>
</feature>
<evidence type="ECO:0000256" key="1">
    <source>
        <dbReference type="SAM" id="MobiDB-lite"/>
    </source>
</evidence>
<gene>
    <name evidence="2" type="ORF">MONAX_5E036271</name>
</gene>